<organism evidence="2 3">
    <name type="scientific">Ellagibacter isourolithinifaciens</name>
    <dbReference type="NCBI Taxonomy" id="2137581"/>
    <lineage>
        <taxon>Bacteria</taxon>
        <taxon>Bacillati</taxon>
        <taxon>Actinomycetota</taxon>
        <taxon>Coriobacteriia</taxon>
        <taxon>Eggerthellales</taxon>
        <taxon>Eggerthellaceae</taxon>
        <taxon>Ellagibacter</taxon>
    </lineage>
</organism>
<gene>
    <name evidence="2" type="ORF">F8C90_08575</name>
</gene>
<dbReference type="GO" id="GO:0003677">
    <property type="term" value="F:DNA binding"/>
    <property type="evidence" value="ECO:0007669"/>
    <property type="project" value="UniProtKB-KW"/>
</dbReference>
<dbReference type="NCBIfam" id="TIGR00738">
    <property type="entry name" value="rrf2_super"/>
    <property type="match status" value="1"/>
</dbReference>
<dbReference type="Proteomes" id="UP000468668">
    <property type="component" value="Unassembled WGS sequence"/>
</dbReference>
<evidence type="ECO:0000313" key="2">
    <source>
        <dbReference type="EMBL" id="KAB1637993.1"/>
    </source>
</evidence>
<dbReference type="GO" id="GO:0005829">
    <property type="term" value="C:cytosol"/>
    <property type="evidence" value="ECO:0007669"/>
    <property type="project" value="TreeGrafter"/>
</dbReference>
<dbReference type="AlphaFoldDB" id="A0A6N6NQ62"/>
<comment type="caution">
    <text evidence="2">The sequence shown here is derived from an EMBL/GenBank/DDBJ whole genome shotgun (WGS) entry which is preliminary data.</text>
</comment>
<dbReference type="GO" id="GO:0003700">
    <property type="term" value="F:DNA-binding transcription factor activity"/>
    <property type="evidence" value="ECO:0007669"/>
    <property type="project" value="TreeGrafter"/>
</dbReference>
<dbReference type="GeneID" id="98658461"/>
<protein>
    <submittedName>
        <fullName evidence="2">RrF2 family transcriptional regulator</fullName>
    </submittedName>
</protein>
<dbReference type="EMBL" id="WAJR01000025">
    <property type="protein sequence ID" value="KAB1637993.1"/>
    <property type="molecule type" value="Genomic_DNA"/>
</dbReference>
<dbReference type="PROSITE" id="PS51197">
    <property type="entry name" value="HTH_RRF2_2"/>
    <property type="match status" value="1"/>
</dbReference>
<keyword evidence="1" id="KW-0238">DNA-binding</keyword>
<evidence type="ECO:0000313" key="3">
    <source>
        <dbReference type="Proteomes" id="UP000468668"/>
    </source>
</evidence>
<dbReference type="OrthoDB" id="9808360at2"/>
<dbReference type="PANTHER" id="PTHR33221:SF5">
    <property type="entry name" value="HTH-TYPE TRANSCRIPTIONAL REGULATOR ISCR"/>
    <property type="match status" value="1"/>
</dbReference>
<sequence length="146" mass="15783">MKISTKGLYAVRFMLNLAEHGGDKLVSLKEVSEAESVSKKYLEQIVPNLVSAQLVKSVRGAAGGYRLARPASDITVLDVLAVTEGTLAPVSCLACEDDFDCSQPNICIEIDVWRGLDRLIKDYLSGITLQDILDKASSVASDCYSI</sequence>
<accession>A0A6N6NQ62</accession>
<dbReference type="RefSeq" id="WP_158050114.1">
    <property type="nucleotide sequence ID" value="NZ_DBEZWX010000087.1"/>
</dbReference>
<proteinExistence type="predicted"/>
<reference evidence="2 3" key="1">
    <citation type="submission" date="2019-09" db="EMBL/GenBank/DDBJ databases">
        <title>Whole genome shotgun sequencing (WGS) of Ellagibacter isourolithinifaciens DSM 104140(T) and Adlercreutzia muris DSM 29508(T).</title>
        <authorList>
            <person name="Stoll D.A."/>
            <person name="Danylec N."/>
            <person name="Huch M."/>
        </authorList>
    </citation>
    <scope>NUCLEOTIDE SEQUENCE [LARGE SCALE GENOMIC DNA]</scope>
    <source>
        <strain evidence="2 3">DSM 104140</strain>
    </source>
</reference>
<evidence type="ECO:0000256" key="1">
    <source>
        <dbReference type="ARBA" id="ARBA00023125"/>
    </source>
</evidence>
<dbReference type="InterPro" id="IPR036390">
    <property type="entry name" value="WH_DNA-bd_sf"/>
</dbReference>
<name>A0A6N6NQ62_9ACTN</name>
<dbReference type="SUPFAM" id="SSF46785">
    <property type="entry name" value="Winged helix' DNA-binding domain"/>
    <property type="match status" value="1"/>
</dbReference>
<dbReference type="Pfam" id="PF02082">
    <property type="entry name" value="Rrf2"/>
    <property type="match status" value="1"/>
</dbReference>
<keyword evidence="3" id="KW-1185">Reference proteome</keyword>
<dbReference type="InterPro" id="IPR036388">
    <property type="entry name" value="WH-like_DNA-bd_sf"/>
</dbReference>
<dbReference type="Gene3D" id="1.10.10.10">
    <property type="entry name" value="Winged helix-like DNA-binding domain superfamily/Winged helix DNA-binding domain"/>
    <property type="match status" value="1"/>
</dbReference>
<dbReference type="PANTHER" id="PTHR33221">
    <property type="entry name" value="WINGED HELIX-TURN-HELIX TRANSCRIPTIONAL REGULATOR, RRF2 FAMILY"/>
    <property type="match status" value="1"/>
</dbReference>
<dbReference type="InterPro" id="IPR000944">
    <property type="entry name" value="Tscrpt_reg_Rrf2"/>
</dbReference>